<evidence type="ECO:0000313" key="1">
    <source>
        <dbReference type="EMBL" id="SPJ28992.1"/>
    </source>
</evidence>
<protein>
    <submittedName>
        <fullName evidence="1">Uncharacterized protein</fullName>
    </submittedName>
</protein>
<dbReference type="Proteomes" id="UP000244898">
    <property type="component" value="Unassembled WGS sequence"/>
</dbReference>
<organism evidence="1 2">
    <name type="scientific">Falsiruegeria mediterranea M17</name>
    <dbReference type="NCBI Taxonomy" id="1200281"/>
    <lineage>
        <taxon>Bacteria</taxon>
        <taxon>Pseudomonadati</taxon>
        <taxon>Pseudomonadota</taxon>
        <taxon>Alphaproteobacteria</taxon>
        <taxon>Rhodobacterales</taxon>
        <taxon>Roseobacteraceae</taxon>
        <taxon>Falsiruegeria</taxon>
    </lineage>
</organism>
<dbReference type="EMBL" id="ONZG01000005">
    <property type="protein sequence ID" value="SPJ28992.1"/>
    <property type="molecule type" value="Genomic_DNA"/>
</dbReference>
<proteinExistence type="predicted"/>
<reference evidence="2" key="1">
    <citation type="submission" date="2018-03" db="EMBL/GenBank/DDBJ databases">
        <authorList>
            <person name="Rodrigo-Torres L."/>
            <person name="Arahal R. D."/>
            <person name="Lucena T."/>
        </authorList>
    </citation>
    <scope>NUCLEOTIDE SEQUENCE [LARGE SCALE GENOMIC DNA]</scope>
    <source>
        <strain evidence="2">CECT 7615</strain>
    </source>
</reference>
<accession>A0A2R8C999</accession>
<sequence length="29" mass="3355">MQTYGYAKLVATLWMGAMARQHPYIRLSP</sequence>
<dbReference type="AlphaFoldDB" id="A0A2R8C999"/>
<evidence type="ECO:0000313" key="2">
    <source>
        <dbReference type="Proteomes" id="UP000244898"/>
    </source>
</evidence>
<name>A0A2R8C999_9RHOB</name>
<keyword evidence="2" id="KW-1185">Reference proteome</keyword>
<gene>
    <name evidence="1" type="ORF">TRM7615_02502</name>
</gene>